<organism evidence="6 7">
    <name type="scientific">Halomarina halobia</name>
    <dbReference type="NCBI Taxonomy" id="3033386"/>
    <lineage>
        <taxon>Archaea</taxon>
        <taxon>Methanobacteriati</taxon>
        <taxon>Methanobacteriota</taxon>
        <taxon>Stenosarchaea group</taxon>
        <taxon>Halobacteria</taxon>
        <taxon>Halobacteriales</taxon>
        <taxon>Natronomonadaceae</taxon>
        <taxon>Halomarina</taxon>
    </lineage>
</organism>
<dbReference type="AlphaFoldDB" id="A0ABD6AEG4"/>
<evidence type="ECO:0000259" key="4">
    <source>
        <dbReference type="Pfam" id="PF00725"/>
    </source>
</evidence>
<dbReference type="GO" id="GO:0003857">
    <property type="term" value="F:(3S)-3-hydroxyacyl-CoA dehydrogenase (NAD+) activity"/>
    <property type="evidence" value="ECO:0007669"/>
    <property type="project" value="UniProtKB-EC"/>
</dbReference>
<protein>
    <submittedName>
        <fullName evidence="6">3-hydroxyacyl-CoA dehydrogenase family protein</fullName>
        <ecNumber evidence="6">1.1.1.35</ecNumber>
    </submittedName>
</protein>
<dbReference type="PIRSF" id="PIRSF000105">
    <property type="entry name" value="HCDH"/>
    <property type="match status" value="1"/>
</dbReference>
<dbReference type="Pfam" id="PF00725">
    <property type="entry name" value="3HCDH"/>
    <property type="match status" value="1"/>
</dbReference>
<feature type="site" description="Important for catalytic activity" evidence="3">
    <location>
        <position position="142"/>
    </location>
</feature>
<evidence type="ECO:0000256" key="3">
    <source>
        <dbReference type="PIRSR" id="PIRSR000105-1"/>
    </source>
</evidence>
<dbReference type="InterPro" id="IPR013328">
    <property type="entry name" value="6PGD_dom2"/>
</dbReference>
<dbReference type="RefSeq" id="WP_276306246.1">
    <property type="nucleotide sequence ID" value="NZ_CP119993.1"/>
</dbReference>
<dbReference type="InterPro" id="IPR008927">
    <property type="entry name" value="6-PGluconate_DH-like_C_sf"/>
</dbReference>
<proteinExistence type="inferred from homology"/>
<dbReference type="InterPro" id="IPR036291">
    <property type="entry name" value="NAD(P)-bd_dom_sf"/>
</dbReference>
<evidence type="ECO:0000256" key="1">
    <source>
        <dbReference type="ARBA" id="ARBA00009463"/>
    </source>
</evidence>
<dbReference type="InterPro" id="IPR006180">
    <property type="entry name" value="3-OHacyl-CoA_DH_CS"/>
</dbReference>
<feature type="domain" description="3-hydroxyacyl-CoA dehydrogenase NAD binding" evidence="5">
    <location>
        <begin position="6"/>
        <end position="186"/>
    </location>
</feature>
<evidence type="ECO:0000256" key="2">
    <source>
        <dbReference type="ARBA" id="ARBA00023002"/>
    </source>
</evidence>
<dbReference type="SUPFAM" id="SSF48179">
    <property type="entry name" value="6-phosphogluconate dehydrogenase C-terminal domain-like"/>
    <property type="match status" value="1"/>
</dbReference>
<evidence type="ECO:0000259" key="5">
    <source>
        <dbReference type="Pfam" id="PF02737"/>
    </source>
</evidence>
<evidence type="ECO:0000313" key="6">
    <source>
        <dbReference type="EMBL" id="MFC7318910.1"/>
    </source>
</evidence>
<dbReference type="EMBL" id="JBHTBF010000003">
    <property type="protein sequence ID" value="MFC7318910.1"/>
    <property type="molecule type" value="Genomic_DNA"/>
</dbReference>
<dbReference type="Proteomes" id="UP001596547">
    <property type="component" value="Unassembled WGS sequence"/>
</dbReference>
<dbReference type="PROSITE" id="PS00067">
    <property type="entry name" value="3HCDH"/>
    <property type="match status" value="1"/>
</dbReference>
<keyword evidence="2 6" id="KW-0560">Oxidoreductase</keyword>
<feature type="domain" description="3-hydroxyacyl-CoA dehydrogenase C-terminal" evidence="4">
    <location>
        <begin position="189"/>
        <end position="287"/>
    </location>
</feature>
<name>A0ABD6AEG4_9EURY</name>
<dbReference type="EC" id="1.1.1.35" evidence="6"/>
<dbReference type="GeneID" id="79317904"/>
<dbReference type="InterPro" id="IPR006176">
    <property type="entry name" value="3-OHacyl-CoA_DH_NAD-bd"/>
</dbReference>
<sequence>MRAAPTVAVIGAGIMGNGLATHFTLEGCDVTLIDHRQSNLDEAGARILDAVEFLRDARVVDDDPEDVLSATELTIDRDVGVADADIVLETISEDLAVKRSLFEDVAAAAPDAAVLASNTSSIQISKIADAVPDAAGRIVGCHWWNPPYLMPLVEVVRGTDTADETVDRVVAFVESVDRNPIVVRRDVPGFVWNRVQFAVLRECMHIVEEGIASIKDVDAAVRDGYALRTAVVGPFETVDLSGLELFRDISDDLYPHLCNDDEASDIFDEYIDDGRSGVEDGAGFYEYDRSAEAVLDDRDRTILALLQARGGPDET</sequence>
<dbReference type="InterPro" id="IPR022694">
    <property type="entry name" value="3-OHacyl-CoA_DH"/>
</dbReference>
<comment type="caution">
    <text evidence="6">The sequence shown here is derived from an EMBL/GenBank/DDBJ whole genome shotgun (WGS) entry which is preliminary data.</text>
</comment>
<gene>
    <name evidence="6" type="ORF">ACFQPE_19225</name>
</gene>
<dbReference type="Gene3D" id="1.10.1040.10">
    <property type="entry name" value="N-(1-d-carboxylethyl)-l-norvaline Dehydrogenase, domain 2"/>
    <property type="match status" value="1"/>
</dbReference>
<accession>A0ABD6AEG4</accession>
<dbReference type="PANTHER" id="PTHR48075:SF5">
    <property type="entry name" value="3-HYDROXYBUTYRYL-COA DEHYDROGENASE"/>
    <property type="match status" value="1"/>
</dbReference>
<dbReference type="Pfam" id="PF02737">
    <property type="entry name" value="3HCDH_N"/>
    <property type="match status" value="1"/>
</dbReference>
<dbReference type="InterPro" id="IPR006108">
    <property type="entry name" value="3HC_DH_C"/>
</dbReference>
<dbReference type="PANTHER" id="PTHR48075">
    <property type="entry name" value="3-HYDROXYACYL-COA DEHYDROGENASE FAMILY PROTEIN"/>
    <property type="match status" value="1"/>
</dbReference>
<evidence type="ECO:0000313" key="7">
    <source>
        <dbReference type="Proteomes" id="UP001596547"/>
    </source>
</evidence>
<keyword evidence="7" id="KW-1185">Reference proteome</keyword>
<comment type="similarity">
    <text evidence="1">Belongs to the 3-hydroxyacyl-CoA dehydrogenase family.</text>
</comment>
<reference evidence="6 7" key="1">
    <citation type="journal article" date="2019" name="Int. J. Syst. Evol. Microbiol.">
        <title>The Global Catalogue of Microorganisms (GCM) 10K type strain sequencing project: providing services to taxonomists for standard genome sequencing and annotation.</title>
        <authorList>
            <consortium name="The Broad Institute Genomics Platform"/>
            <consortium name="The Broad Institute Genome Sequencing Center for Infectious Disease"/>
            <person name="Wu L."/>
            <person name="Ma J."/>
        </authorList>
    </citation>
    <scope>NUCLEOTIDE SEQUENCE [LARGE SCALE GENOMIC DNA]</scope>
    <source>
        <strain evidence="6 7">PSR21</strain>
    </source>
</reference>
<dbReference type="Gene3D" id="3.40.50.720">
    <property type="entry name" value="NAD(P)-binding Rossmann-like Domain"/>
    <property type="match status" value="1"/>
</dbReference>
<dbReference type="SUPFAM" id="SSF51735">
    <property type="entry name" value="NAD(P)-binding Rossmann-fold domains"/>
    <property type="match status" value="1"/>
</dbReference>